<dbReference type="SUPFAM" id="SSF52172">
    <property type="entry name" value="CheY-like"/>
    <property type="match status" value="2"/>
</dbReference>
<comment type="subunit">
    <text evidence="14">At low DSF concentrations, interacts with RpfF.</text>
</comment>
<evidence type="ECO:0000256" key="16">
    <source>
        <dbReference type="PROSITE-ProRule" id="PRU00110"/>
    </source>
</evidence>
<feature type="transmembrane region" description="Helical" evidence="19">
    <location>
        <begin position="263"/>
        <end position="284"/>
    </location>
</feature>
<keyword evidence="11 19" id="KW-1133">Transmembrane helix</keyword>
<dbReference type="NCBIfam" id="TIGR00229">
    <property type="entry name" value="sensory_box"/>
    <property type="match status" value="1"/>
</dbReference>
<dbReference type="PROSITE" id="PS50894">
    <property type="entry name" value="HPT"/>
    <property type="match status" value="1"/>
</dbReference>
<dbReference type="EMBL" id="FQXG01000001">
    <property type="protein sequence ID" value="SHG78121.1"/>
    <property type="molecule type" value="Genomic_DNA"/>
</dbReference>
<dbReference type="Gene3D" id="1.10.287.130">
    <property type="match status" value="1"/>
</dbReference>
<dbReference type="InterPro" id="IPR013655">
    <property type="entry name" value="PAS_fold_3"/>
</dbReference>
<evidence type="ECO:0000256" key="18">
    <source>
        <dbReference type="SAM" id="Coils"/>
    </source>
</evidence>
<feature type="domain" description="Response regulatory" evidence="21">
    <location>
        <begin position="851"/>
        <end position="967"/>
    </location>
</feature>
<keyword evidence="18" id="KW-0175">Coiled coil</keyword>
<keyword evidence="12" id="KW-0902">Two-component regulatory system</keyword>
<dbReference type="Pfam" id="PF08447">
    <property type="entry name" value="PAS_3"/>
    <property type="match status" value="1"/>
</dbReference>
<feature type="transmembrane region" description="Helical" evidence="19">
    <location>
        <begin position="165"/>
        <end position="186"/>
    </location>
</feature>
<dbReference type="InterPro" id="IPR001610">
    <property type="entry name" value="PAC"/>
</dbReference>
<evidence type="ECO:0000256" key="7">
    <source>
        <dbReference type="ARBA" id="ARBA00022692"/>
    </source>
</evidence>
<feature type="transmembrane region" description="Helical" evidence="19">
    <location>
        <begin position="133"/>
        <end position="153"/>
    </location>
</feature>
<evidence type="ECO:0000313" key="26">
    <source>
        <dbReference type="Proteomes" id="UP000184268"/>
    </source>
</evidence>
<feature type="coiled-coil region" evidence="18">
    <location>
        <begin position="287"/>
        <end position="321"/>
    </location>
</feature>
<dbReference type="CDD" id="cd16922">
    <property type="entry name" value="HATPase_EvgS-ArcB-TorS-like"/>
    <property type="match status" value="1"/>
</dbReference>
<dbReference type="AlphaFoldDB" id="A0A1M5MLG8"/>
<dbReference type="GO" id="GO:0005524">
    <property type="term" value="F:ATP binding"/>
    <property type="evidence" value="ECO:0007669"/>
    <property type="project" value="UniProtKB-KW"/>
</dbReference>
<feature type="transmembrane region" description="Helical" evidence="19">
    <location>
        <begin position="206"/>
        <end position="223"/>
    </location>
</feature>
<keyword evidence="9" id="KW-0418">Kinase</keyword>
<dbReference type="SMART" id="SM00448">
    <property type="entry name" value="REC"/>
    <property type="match status" value="2"/>
</dbReference>
<dbReference type="InterPro" id="IPR008207">
    <property type="entry name" value="Sig_transdc_His_kin_Hpt_dom"/>
</dbReference>
<sequence length="1189" mass="131347">MPTATRVPSSFVWGVALVSTLPLLLIQLGVDFGSHSGVFKPELANQLEYNAFRDLMYANLEGSFTHTILEWTSITIAMVTVILAFAHFKIKQDAVTPIIGVALFTAGCMDAFHTLAADRLINATAANENLVPFTWAISRVFNASITTVGVILLMVRGQRETSPGFLLLVSASFGALAYAIVLYCATQAELPQTTYPDAWITRPWDVGPLMIYLFCALWLYPRFYRARPSLFTHALWISLIPQTMTELHMAFGSTAIYDSHFNVAHFLKIVAYAVPFLGLLLDYLHTYRVEAQLEQALRQERDNLEQQVSERTADLKDSQLRFELAVRGSGDALWEYDDESKTNWFSPRYLELLGYREGEIEHSLDNWRGFLHPDDLTPTEAAFQAHLSSDTPYNIEYRQRTKSGEYRWFRARAKSLRRADGSAYRTSGTVSDITEQRTLADELAVAVKRAELANRAKGEFLANMSHEIRTPMNAIIGMSNLALQTDLDHRQRNYIDKVHRSAESLLGIINDILDFSKIEAGKLHIEKTEFRLEELFDNLANLVGLRAEEKGLELMFDLPADLPTHLVGDPLRLSQVLVNLGNNAVKFTEQGEVVVRVRPVQHQGDSLTLEFSVTDTGVGISDEQKAKLFESFSQADASTTRQFGGSGLGLAISKRLVELMGGQIELESTLGVGSLFRFTCPVQVQQHVTPLPPPQSAIGALRVLVVDDNATARELLCTMLEGFGLRTASVNGGEQALARLVQADSEEPFDLVLLDWRMPPPDGVATAERIRAHDALTRPPRIIMITAHGTDELSLAAGKAAPENILSKPVTPSALLDAVMLSMGRQPLYPNRSHYRSNRMEQALTHLAGAKVLLVEDNAINQELAHELLVNNGLQVVLANNGQEALDAIARERFDGVLMDCQMPVMDGYEATRRIRAQASHRHLPILAMTANAMVGDREKVLAAGMNEHISKPIKVEEMFNTMARWITPADPEPTRSAATASVSDESPLPPLPGINTQVGLHHCHGNLPLYRRLLIKFHTVKQDFSVQFQQALSDTDRRAASRCAHSLKGAAGSLGAAELQQLAAALELRCNELSDDANLSAQTIAEPLAAVQSELNRVLRGLQVLQPSQEEAELAEPSPGVNSIPLAQQLQRLRSMLEECDSEAAEQLASLRGMVPDADYTKLSEALAQYDFDTALDTVTALESGRLQ</sequence>
<dbReference type="InterPro" id="IPR005467">
    <property type="entry name" value="His_kinase_dom"/>
</dbReference>
<feature type="modified residue" description="4-aspartylphosphate" evidence="17">
    <location>
        <position position="755"/>
    </location>
</feature>
<dbReference type="Gene3D" id="1.20.120.160">
    <property type="entry name" value="HPT domain"/>
    <property type="match status" value="1"/>
</dbReference>
<dbReference type="InterPro" id="IPR003594">
    <property type="entry name" value="HATPase_dom"/>
</dbReference>
<evidence type="ECO:0000259" key="21">
    <source>
        <dbReference type="PROSITE" id="PS50110"/>
    </source>
</evidence>
<keyword evidence="8" id="KW-0547">Nucleotide-binding</keyword>
<keyword evidence="7 19" id="KW-0812">Transmembrane</keyword>
<evidence type="ECO:0000256" key="19">
    <source>
        <dbReference type="SAM" id="Phobius"/>
    </source>
</evidence>
<dbReference type="Pfam" id="PF01627">
    <property type="entry name" value="Hpt"/>
    <property type="match status" value="1"/>
</dbReference>
<evidence type="ECO:0000256" key="14">
    <source>
        <dbReference type="ARBA" id="ARBA00064003"/>
    </source>
</evidence>
<evidence type="ECO:0000256" key="8">
    <source>
        <dbReference type="ARBA" id="ARBA00022741"/>
    </source>
</evidence>
<accession>A0A1M5MLG8</accession>
<dbReference type="CDD" id="cd17546">
    <property type="entry name" value="REC_hyHK_CKI1_RcsC-like"/>
    <property type="match status" value="2"/>
</dbReference>
<feature type="domain" description="HPt" evidence="24">
    <location>
        <begin position="1007"/>
        <end position="1106"/>
    </location>
</feature>
<reference evidence="25 26" key="1">
    <citation type="submission" date="2016-11" db="EMBL/GenBank/DDBJ databases">
        <authorList>
            <person name="Jaros S."/>
            <person name="Januszkiewicz K."/>
            <person name="Wedrychowicz H."/>
        </authorList>
    </citation>
    <scope>NUCLEOTIDE SEQUENCE [LARGE SCALE GENOMIC DNA]</scope>
    <source>
        <strain evidence="25 26">DSM 16917</strain>
    </source>
</reference>
<feature type="domain" description="PAC" evidence="23">
    <location>
        <begin position="393"/>
        <end position="445"/>
    </location>
</feature>
<organism evidence="25 26">
    <name type="scientific">Ferrimonas marina</name>
    <dbReference type="NCBI Taxonomy" id="299255"/>
    <lineage>
        <taxon>Bacteria</taxon>
        <taxon>Pseudomonadati</taxon>
        <taxon>Pseudomonadota</taxon>
        <taxon>Gammaproteobacteria</taxon>
        <taxon>Alteromonadales</taxon>
        <taxon>Ferrimonadaceae</taxon>
        <taxon>Ferrimonas</taxon>
    </lineage>
</organism>
<dbReference type="CDD" id="cd00130">
    <property type="entry name" value="PAS"/>
    <property type="match status" value="1"/>
</dbReference>
<dbReference type="Pfam" id="PF17159">
    <property type="entry name" value="MASE3"/>
    <property type="match status" value="1"/>
</dbReference>
<evidence type="ECO:0000256" key="11">
    <source>
        <dbReference type="ARBA" id="ARBA00022989"/>
    </source>
</evidence>
<dbReference type="Proteomes" id="UP000184268">
    <property type="component" value="Unassembled WGS sequence"/>
</dbReference>
<evidence type="ECO:0000259" key="24">
    <source>
        <dbReference type="PROSITE" id="PS50894"/>
    </source>
</evidence>
<dbReference type="InterPro" id="IPR035965">
    <property type="entry name" value="PAS-like_dom_sf"/>
</dbReference>
<feature type="transmembrane region" description="Helical" evidence="19">
    <location>
        <begin position="12"/>
        <end position="30"/>
    </location>
</feature>
<keyword evidence="26" id="KW-1185">Reference proteome</keyword>
<dbReference type="SMART" id="SM00091">
    <property type="entry name" value="PAS"/>
    <property type="match status" value="1"/>
</dbReference>
<keyword evidence="4" id="KW-1003">Cell membrane</keyword>
<evidence type="ECO:0000256" key="1">
    <source>
        <dbReference type="ARBA" id="ARBA00000085"/>
    </source>
</evidence>
<dbReference type="PROSITE" id="PS50112">
    <property type="entry name" value="PAS"/>
    <property type="match status" value="1"/>
</dbReference>
<dbReference type="PROSITE" id="PS50113">
    <property type="entry name" value="PAC"/>
    <property type="match status" value="1"/>
</dbReference>
<dbReference type="SUPFAM" id="SSF55874">
    <property type="entry name" value="ATPase domain of HSP90 chaperone/DNA topoisomerase II/histidine kinase"/>
    <property type="match status" value="1"/>
</dbReference>
<feature type="transmembrane region" description="Helical" evidence="19">
    <location>
        <begin position="95"/>
        <end position="113"/>
    </location>
</feature>
<dbReference type="SMART" id="SM00388">
    <property type="entry name" value="HisKA"/>
    <property type="match status" value="1"/>
</dbReference>
<protein>
    <recommendedName>
        <fullName evidence="15">Sensory/regulatory protein RpfC</fullName>
        <ecNumber evidence="3">2.7.13.3</ecNumber>
    </recommendedName>
</protein>
<evidence type="ECO:0000256" key="3">
    <source>
        <dbReference type="ARBA" id="ARBA00012438"/>
    </source>
</evidence>
<dbReference type="PROSITE" id="PS50109">
    <property type="entry name" value="HIS_KIN"/>
    <property type="match status" value="1"/>
</dbReference>
<dbReference type="SMART" id="SM00387">
    <property type="entry name" value="HATPase_c"/>
    <property type="match status" value="1"/>
</dbReference>
<dbReference type="FunFam" id="1.10.287.130:FF:000002">
    <property type="entry name" value="Two-component osmosensing histidine kinase"/>
    <property type="match status" value="1"/>
</dbReference>
<evidence type="ECO:0000259" key="20">
    <source>
        <dbReference type="PROSITE" id="PS50109"/>
    </source>
</evidence>
<name>A0A1M5MLG8_9GAMM</name>
<evidence type="ECO:0000256" key="6">
    <source>
        <dbReference type="ARBA" id="ARBA00022679"/>
    </source>
</evidence>
<dbReference type="InterPro" id="IPR033425">
    <property type="entry name" value="MASE3"/>
</dbReference>
<keyword evidence="5 17" id="KW-0597">Phosphoprotein</keyword>
<keyword evidence="10" id="KW-0067">ATP-binding</keyword>
<dbReference type="CDD" id="cd00082">
    <property type="entry name" value="HisKA"/>
    <property type="match status" value="1"/>
</dbReference>
<evidence type="ECO:0000256" key="12">
    <source>
        <dbReference type="ARBA" id="ARBA00023012"/>
    </source>
</evidence>
<dbReference type="InterPro" id="IPR004358">
    <property type="entry name" value="Sig_transdc_His_kin-like_C"/>
</dbReference>
<feature type="modified residue" description="4-aspartylphosphate" evidence="17">
    <location>
        <position position="900"/>
    </location>
</feature>
<evidence type="ECO:0000256" key="10">
    <source>
        <dbReference type="ARBA" id="ARBA00022840"/>
    </source>
</evidence>
<proteinExistence type="predicted"/>
<comment type="catalytic activity">
    <reaction evidence="1">
        <text>ATP + protein L-histidine = ADP + protein N-phospho-L-histidine.</text>
        <dbReference type="EC" id="2.7.13.3"/>
    </reaction>
</comment>
<dbReference type="FunFam" id="3.30.565.10:FF:000010">
    <property type="entry name" value="Sensor histidine kinase RcsC"/>
    <property type="match status" value="1"/>
</dbReference>
<dbReference type="InterPro" id="IPR036097">
    <property type="entry name" value="HisK_dim/P_sf"/>
</dbReference>
<keyword evidence="6" id="KW-0808">Transferase</keyword>
<dbReference type="InterPro" id="IPR001789">
    <property type="entry name" value="Sig_transdc_resp-reg_receiver"/>
</dbReference>
<dbReference type="GO" id="GO:0000155">
    <property type="term" value="F:phosphorelay sensor kinase activity"/>
    <property type="evidence" value="ECO:0007669"/>
    <property type="project" value="InterPro"/>
</dbReference>
<dbReference type="EC" id="2.7.13.3" evidence="3"/>
<dbReference type="SUPFAM" id="SSF47226">
    <property type="entry name" value="Histidine-containing phosphotransfer domain, HPT domain"/>
    <property type="match status" value="1"/>
</dbReference>
<evidence type="ECO:0000313" key="25">
    <source>
        <dbReference type="EMBL" id="SHG78121.1"/>
    </source>
</evidence>
<feature type="modified residue" description="Phosphohistidine" evidence="16">
    <location>
        <position position="1046"/>
    </location>
</feature>
<dbReference type="SMART" id="SM00086">
    <property type="entry name" value="PAC"/>
    <property type="match status" value="1"/>
</dbReference>
<feature type="domain" description="Histidine kinase" evidence="20">
    <location>
        <begin position="463"/>
        <end position="684"/>
    </location>
</feature>
<evidence type="ECO:0000259" key="22">
    <source>
        <dbReference type="PROSITE" id="PS50112"/>
    </source>
</evidence>
<dbReference type="PANTHER" id="PTHR45339">
    <property type="entry name" value="HYBRID SIGNAL TRANSDUCTION HISTIDINE KINASE J"/>
    <property type="match status" value="1"/>
</dbReference>
<dbReference type="RefSeq" id="WP_082766788.1">
    <property type="nucleotide sequence ID" value="NZ_FQXG01000001.1"/>
</dbReference>
<evidence type="ECO:0000259" key="23">
    <source>
        <dbReference type="PROSITE" id="PS50113"/>
    </source>
</evidence>
<evidence type="ECO:0000256" key="15">
    <source>
        <dbReference type="ARBA" id="ARBA00068150"/>
    </source>
</evidence>
<evidence type="ECO:0000256" key="9">
    <source>
        <dbReference type="ARBA" id="ARBA00022777"/>
    </source>
</evidence>
<dbReference type="SUPFAM" id="SSF47384">
    <property type="entry name" value="Homodimeric domain of signal transducing histidine kinase"/>
    <property type="match status" value="1"/>
</dbReference>
<dbReference type="InterPro" id="IPR000700">
    <property type="entry name" value="PAS-assoc_C"/>
</dbReference>
<gene>
    <name evidence="25" type="ORF">SAMN02745129_0689</name>
</gene>
<feature type="domain" description="PAS" evidence="22">
    <location>
        <begin position="318"/>
        <end position="390"/>
    </location>
</feature>
<evidence type="ECO:0000256" key="13">
    <source>
        <dbReference type="ARBA" id="ARBA00023136"/>
    </source>
</evidence>
<dbReference type="Pfam" id="PF00512">
    <property type="entry name" value="HisKA"/>
    <property type="match status" value="1"/>
</dbReference>
<dbReference type="PRINTS" id="PR00344">
    <property type="entry name" value="BCTRLSENSOR"/>
</dbReference>
<dbReference type="InterPro" id="IPR036890">
    <property type="entry name" value="HATPase_C_sf"/>
</dbReference>
<dbReference type="InterPro" id="IPR000014">
    <property type="entry name" value="PAS"/>
</dbReference>
<dbReference type="STRING" id="299255.SAMN02745129_0689"/>
<dbReference type="GO" id="GO:0005886">
    <property type="term" value="C:plasma membrane"/>
    <property type="evidence" value="ECO:0007669"/>
    <property type="project" value="UniProtKB-SubCell"/>
</dbReference>
<dbReference type="OrthoDB" id="9810730at2"/>
<evidence type="ECO:0000256" key="17">
    <source>
        <dbReference type="PROSITE-ProRule" id="PRU00169"/>
    </source>
</evidence>
<dbReference type="SUPFAM" id="SSF55785">
    <property type="entry name" value="PYP-like sensor domain (PAS domain)"/>
    <property type="match status" value="1"/>
</dbReference>
<dbReference type="PROSITE" id="PS50110">
    <property type="entry name" value="RESPONSE_REGULATORY"/>
    <property type="match status" value="2"/>
</dbReference>
<dbReference type="Gene3D" id="3.30.565.10">
    <property type="entry name" value="Histidine kinase-like ATPase, C-terminal domain"/>
    <property type="match status" value="1"/>
</dbReference>
<dbReference type="InterPro" id="IPR003661">
    <property type="entry name" value="HisK_dim/P_dom"/>
</dbReference>
<dbReference type="Pfam" id="PF00072">
    <property type="entry name" value="Response_reg"/>
    <property type="match status" value="2"/>
</dbReference>
<evidence type="ECO:0000256" key="2">
    <source>
        <dbReference type="ARBA" id="ARBA00004651"/>
    </source>
</evidence>
<dbReference type="Gene3D" id="3.30.450.20">
    <property type="entry name" value="PAS domain"/>
    <property type="match status" value="1"/>
</dbReference>
<dbReference type="PANTHER" id="PTHR45339:SF1">
    <property type="entry name" value="HYBRID SIGNAL TRANSDUCTION HISTIDINE KINASE J"/>
    <property type="match status" value="1"/>
</dbReference>
<comment type="subcellular location">
    <subcellularLocation>
        <location evidence="2">Cell membrane</location>
        <topology evidence="2">Multi-pass membrane protein</topology>
    </subcellularLocation>
</comment>
<dbReference type="Pfam" id="PF02518">
    <property type="entry name" value="HATPase_c"/>
    <property type="match status" value="1"/>
</dbReference>
<dbReference type="InterPro" id="IPR011006">
    <property type="entry name" value="CheY-like_superfamily"/>
</dbReference>
<dbReference type="Gene3D" id="3.40.50.2300">
    <property type="match status" value="2"/>
</dbReference>
<dbReference type="InterPro" id="IPR036641">
    <property type="entry name" value="HPT_dom_sf"/>
</dbReference>
<keyword evidence="13 19" id="KW-0472">Membrane</keyword>
<feature type="transmembrane region" description="Helical" evidence="19">
    <location>
        <begin position="68"/>
        <end position="88"/>
    </location>
</feature>
<evidence type="ECO:0000256" key="5">
    <source>
        <dbReference type="ARBA" id="ARBA00022553"/>
    </source>
</evidence>
<evidence type="ECO:0000256" key="4">
    <source>
        <dbReference type="ARBA" id="ARBA00022475"/>
    </source>
</evidence>
<feature type="domain" description="Response regulatory" evidence="21">
    <location>
        <begin position="702"/>
        <end position="823"/>
    </location>
</feature>